<evidence type="ECO:0000256" key="4">
    <source>
        <dbReference type="ARBA" id="ARBA00022989"/>
    </source>
</evidence>
<comment type="caution">
    <text evidence="6">Lacks conserved residue(s) required for the propagation of feature annotation.</text>
</comment>
<comment type="subcellular location">
    <subcellularLocation>
        <location evidence="1 6">Cell membrane</location>
        <topology evidence="1 6">Multi-pass membrane protein</topology>
    </subcellularLocation>
</comment>
<dbReference type="GO" id="GO:0005886">
    <property type="term" value="C:plasma membrane"/>
    <property type="evidence" value="ECO:0007669"/>
    <property type="project" value="UniProtKB-SubCell"/>
</dbReference>
<dbReference type="EnsemblBacteria" id="AAQ00887">
    <property type="protein sequence ID" value="AAQ00887"/>
    <property type="gene ID" value="Pro_1843"/>
</dbReference>
<reference evidence="8 9" key="1">
    <citation type="journal article" date="2003" name="Proc. Natl. Acad. Sci. U.S.A.">
        <title>Genome sequence of the cyanobacterium Prochlorococcus marinus SS120, a nearly minimal oxyphototrophic genome.</title>
        <authorList>
            <person name="Dufresne A."/>
            <person name="Salanoubat M."/>
            <person name="Partensky F."/>
            <person name="Artiguenave F."/>
            <person name="Axmann I.M."/>
            <person name="Barbe V."/>
            <person name="Duprat S."/>
            <person name="Galperin M.Y."/>
            <person name="Koonin E.V."/>
            <person name="Le Gall F."/>
            <person name="Makarova K.S."/>
            <person name="Ostrowski M."/>
            <person name="Oztas S."/>
            <person name="Robert C."/>
            <person name="Rogozin I.B."/>
            <person name="Scanlan D.J."/>
            <person name="Tandeau de Marsac N."/>
            <person name="Weissenbach J."/>
            <person name="Wincker P."/>
            <person name="Wolf Y.I."/>
            <person name="Hess W.R."/>
        </authorList>
    </citation>
    <scope>NUCLEOTIDE SEQUENCE [LARGE SCALE GENOMIC DNA]</scope>
    <source>
        <strain evidence="9">SARG / CCMP1375 / SS120</strain>
    </source>
</reference>
<dbReference type="PANTHER" id="PTHR12677">
    <property type="entry name" value="GOLGI APPARATUS MEMBRANE PROTEIN TVP38-RELATED"/>
    <property type="match status" value="1"/>
</dbReference>
<evidence type="ECO:0000256" key="2">
    <source>
        <dbReference type="ARBA" id="ARBA00022475"/>
    </source>
</evidence>
<name>Q7V9J0_PROMA</name>
<dbReference type="InterPro" id="IPR015414">
    <property type="entry name" value="TMEM64"/>
</dbReference>
<comment type="similarity">
    <text evidence="6">Belongs to the TVP38/TMEM64 family.</text>
</comment>
<dbReference type="PATRIC" id="fig|167539.5.peg.1945"/>
<evidence type="ECO:0000313" key="8">
    <source>
        <dbReference type="EMBL" id="AAQ00887.1"/>
    </source>
</evidence>
<dbReference type="EMBL" id="AE017126">
    <property type="protein sequence ID" value="AAQ00887.1"/>
    <property type="molecule type" value="Genomic_DNA"/>
</dbReference>
<dbReference type="RefSeq" id="WP_011125992.1">
    <property type="nucleotide sequence ID" value="NC_005042.1"/>
</dbReference>
<keyword evidence="2 6" id="KW-1003">Cell membrane</keyword>
<accession>Q7V9J0</accession>
<evidence type="ECO:0000313" key="9">
    <source>
        <dbReference type="Proteomes" id="UP000001420"/>
    </source>
</evidence>
<evidence type="ECO:0000256" key="1">
    <source>
        <dbReference type="ARBA" id="ARBA00004651"/>
    </source>
</evidence>
<feature type="transmembrane region" description="Helical" evidence="6">
    <location>
        <begin position="174"/>
        <end position="192"/>
    </location>
</feature>
<evidence type="ECO:0000256" key="3">
    <source>
        <dbReference type="ARBA" id="ARBA00022692"/>
    </source>
</evidence>
<dbReference type="Pfam" id="PF09335">
    <property type="entry name" value="VTT_dom"/>
    <property type="match status" value="1"/>
</dbReference>
<keyword evidence="4 6" id="KW-1133">Transmembrane helix</keyword>
<evidence type="ECO:0000259" key="7">
    <source>
        <dbReference type="Pfam" id="PF09335"/>
    </source>
</evidence>
<keyword evidence="5 6" id="KW-0472">Membrane</keyword>
<gene>
    <name evidence="8" type="ordered locus">Pro_1843</name>
</gene>
<dbReference type="Proteomes" id="UP000001420">
    <property type="component" value="Chromosome"/>
</dbReference>
<dbReference type="HOGENOM" id="CLU_038944_3_2_3"/>
<dbReference type="eggNOG" id="COG0398">
    <property type="taxonomic scope" value="Bacteria"/>
</dbReference>
<keyword evidence="9" id="KW-1185">Reference proteome</keyword>
<organism evidence="8 9">
    <name type="scientific">Prochlorococcus marinus (strain SARG / CCMP1375 / SS120)</name>
    <dbReference type="NCBI Taxonomy" id="167539"/>
    <lineage>
        <taxon>Bacteria</taxon>
        <taxon>Bacillati</taxon>
        <taxon>Cyanobacteriota</taxon>
        <taxon>Cyanophyceae</taxon>
        <taxon>Synechococcales</taxon>
        <taxon>Prochlorococcaceae</taxon>
        <taxon>Prochlorococcus</taxon>
    </lineage>
</organism>
<keyword evidence="3 6" id="KW-0812">Transmembrane</keyword>
<feature type="transmembrane region" description="Helical" evidence="6">
    <location>
        <begin position="134"/>
        <end position="154"/>
    </location>
</feature>
<sequence length="206" mass="22934">MSVIQNLFQSQASFLNSSLGIIFFIILYAFWVSILLPSSWISMLAGLIYGSFLGSIFVFIGATLGAVLTFYSVRIFLRSWIQSRLSLWPKLQSIENTITNEGLKLIIMMRLSPAFPFGLLNLAYGISNVKFRDFLIGLLAIAPGTFLYCSLGSLAGEISRFNEILSNKSEWNSLFYTILSLISTAIVVFILARGVNKSLKDSNEIN</sequence>
<feature type="transmembrane region" description="Helical" evidence="6">
    <location>
        <begin position="12"/>
        <end position="36"/>
    </location>
</feature>
<dbReference type="STRING" id="167539.Pro_1843"/>
<dbReference type="OrthoDB" id="9812980at2"/>
<dbReference type="KEGG" id="pma:Pro_1843"/>
<dbReference type="AlphaFoldDB" id="Q7V9J0"/>
<evidence type="ECO:0000256" key="5">
    <source>
        <dbReference type="ARBA" id="ARBA00023136"/>
    </source>
</evidence>
<protein>
    <recommendedName>
        <fullName evidence="6">TVP38/TMEM64 family membrane protein</fullName>
    </recommendedName>
</protein>
<dbReference type="InterPro" id="IPR032816">
    <property type="entry name" value="VTT_dom"/>
</dbReference>
<proteinExistence type="inferred from homology"/>
<feature type="transmembrane region" description="Helical" evidence="6">
    <location>
        <begin position="48"/>
        <end position="77"/>
    </location>
</feature>
<feature type="domain" description="VTT" evidence="7">
    <location>
        <begin position="36"/>
        <end position="153"/>
    </location>
</feature>
<dbReference type="PANTHER" id="PTHR12677:SF59">
    <property type="entry name" value="GOLGI APPARATUS MEMBRANE PROTEIN TVP38-RELATED"/>
    <property type="match status" value="1"/>
</dbReference>
<evidence type="ECO:0000256" key="6">
    <source>
        <dbReference type="RuleBase" id="RU366058"/>
    </source>
</evidence>